<evidence type="ECO:0000256" key="1">
    <source>
        <dbReference type="SAM" id="SignalP"/>
    </source>
</evidence>
<evidence type="ECO:0000313" key="3">
    <source>
        <dbReference type="EMBL" id="TLS49435.1"/>
    </source>
</evidence>
<keyword evidence="1" id="KW-0732">Signal</keyword>
<dbReference type="OrthoDB" id="9815602at2"/>
<dbReference type="InterPro" id="IPR027939">
    <property type="entry name" value="NMT1/THI5"/>
</dbReference>
<accession>A0A5R9GDI1</accession>
<evidence type="ECO:0000259" key="2">
    <source>
        <dbReference type="Pfam" id="PF09084"/>
    </source>
</evidence>
<dbReference type="Proteomes" id="UP000309676">
    <property type="component" value="Unassembled WGS sequence"/>
</dbReference>
<reference evidence="3 4" key="1">
    <citation type="submission" date="2019-05" db="EMBL/GenBank/DDBJ databases">
        <authorList>
            <person name="Narsing Rao M.P."/>
            <person name="Li W.J."/>
        </authorList>
    </citation>
    <scope>NUCLEOTIDE SEQUENCE [LARGE SCALE GENOMIC DNA]</scope>
    <source>
        <strain evidence="3 4">SYSU_K30003</strain>
    </source>
</reference>
<dbReference type="GO" id="GO:0009228">
    <property type="term" value="P:thiamine biosynthetic process"/>
    <property type="evidence" value="ECO:0007669"/>
    <property type="project" value="InterPro"/>
</dbReference>
<dbReference type="PANTHER" id="PTHR31528:SF3">
    <property type="entry name" value="THIAMINE BIOSYNTHESIS PROTEIN HI_0357-RELATED"/>
    <property type="match status" value="1"/>
</dbReference>
<feature type="chain" id="PRO_5024276556" evidence="1">
    <location>
        <begin position="28"/>
        <end position="338"/>
    </location>
</feature>
<comment type="caution">
    <text evidence="3">The sequence shown here is derived from an EMBL/GenBank/DDBJ whole genome shotgun (WGS) entry which is preliminary data.</text>
</comment>
<proteinExistence type="predicted"/>
<feature type="signal peptide" evidence="1">
    <location>
        <begin position="1"/>
        <end position="27"/>
    </location>
</feature>
<protein>
    <submittedName>
        <fullName evidence="3">ABC transporter substrate-binding protein</fullName>
    </submittedName>
</protein>
<dbReference type="Pfam" id="PF09084">
    <property type="entry name" value="NMT1"/>
    <property type="match status" value="1"/>
</dbReference>
<dbReference type="PANTHER" id="PTHR31528">
    <property type="entry name" value="4-AMINO-5-HYDROXYMETHYL-2-METHYLPYRIMIDINE PHOSPHATE SYNTHASE THI11-RELATED"/>
    <property type="match status" value="1"/>
</dbReference>
<organism evidence="3 4">
    <name type="scientific">Paenibacillus antri</name>
    <dbReference type="NCBI Taxonomy" id="2582848"/>
    <lineage>
        <taxon>Bacteria</taxon>
        <taxon>Bacillati</taxon>
        <taxon>Bacillota</taxon>
        <taxon>Bacilli</taxon>
        <taxon>Bacillales</taxon>
        <taxon>Paenibacillaceae</taxon>
        <taxon>Paenibacillus</taxon>
    </lineage>
</organism>
<feature type="domain" description="SsuA/THI5-like" evidence="2">
    <location>
        <begin position="53"/>
        <end position="265"/>
    </location>
</feature>
<dbReference type="InterPro" id="IPR015168">
    <property type="entry name" value="SsuA/THI5"/>
</dbReference>
<dbReference type="Gene3D" id="3.40.190.10">
    <property type="entry name" value="Periplasmic binding protein-like II"/>
    <property type="match status" value="2"/>
</dbReference>
<dbReference type="PROSITE" id="PS51257">
    <property type="entry name" value="PROKAR_LIPOPROTEIN"/>
    <property type="match status" value="1"/>
</dbReference>
<evidence type="ECO:0000313" key="4">
    <source>
        <dbReference type="Proteomes" id="UP000309676"/>
    </source>
</evidence>
<name>A0A5R9GDI1_9BACL</name>
<dbReference type="SUPFAM" id="SSF53850">
    <property type="entry name" value="Periplasmic binding protein-like II"/>
    <property type="match status" value="1"/>
</dbReference>
<keyword evidence="4" id="KW-1185">Reference proteome</keyword>
<sequence>MKLARTKKWGFAFAASALALAALTGCAAGGQEGQAEGGDALRKVTLVLDWTPNTNHTGLYVADAEGYYEEEGLDVDIIQPGDAGGDAVVASGEVEFGISVQENVTLARTQGFPLVSIAAVIQHNTSGFAAPASVGLKSPKDFEGKTYGGWGSPIESAMIESLMQEAGADFSKVEMLSAGNSDFFTMKENGIDFAWIFYGWTGIESELRGEPIDIVYLTDYSKKLDYYTPVVITNEKLIADDPELVEKFVRATSKGYTYAAEHPEESAKALLAAVPELNEELVVASQKWLSEKYIDDAPRWGEQKLEVWENYAAWMTEHGVMEGEFDAAKAFTNDFIPE</sequence>
<dbReference type="AlphaFoldDB" id="A0A5R9GDI1"/>
<dbReference type="EMBL" id="VCIW01000021">
    <property type="protein sequence ID" value="TLS49435.1"/>
    <property type="molecule type" value="Genomic_DNA"/>
</dbReference>
<dbReference type="RefSeq" id="WP_138197153.1">
    <property type="nucleotide sequence ID" value="NZ_VCIW01000021.1"/>
</dbReference>
<gene>
    <name evidence="3" type="ORF">FE782_25305</name>
</gene>